<protein>
    <recommendedName>
        <fullName evidence="1">DUF4326 domain-containing protein</fullName>
    </recommendedName>
</protein>
<sequence length="122" mass="13819">MSDAAPILKRGSVRVTNMRFSMAPDAQPEDDESLVMVDRSNPILGNRHILYVKSDLMARERVIESYRRDLERDLARNGPMSQEIKALALRVKSGERLCLACWCKPSPCHADILAKKIFSFSL</sequence>
<name>A0A1Q8Y8W9_9BURK</name>
<reference evidence="2 3" key="1">
    <citation type="submission" date="2017-01" db="EMBL/GenBank/DDBJ databases">
        <title>Genome sequence of Rhodoferax antarcticus ANT.BR, a psychrophilic purple nonsulfur bacterium from an Antarctic microbial mat.</title>
        <authorList>
            <person name="Baker J."/>
            <person name="Riester C."/>
            <person name="Skinner B."/>
            <person name="Newell A."/>
            <person name="Swingley W."/>
            <person name="Madigan M."/>
            <person name="Jung D."/>
            <person name="Asao M."/>
            <person name="Chen M."/>
            <person name="Loughlin P."/>
            <person name="Pan H."/>
            <person name="Lin S."/>
            <person name="Li N."/>
            <person name="Shaw J."/>
            <person name="Prado M."/>
            <person name="Sherman C."/>
            <person name="Li X."/>
            <person name="Tang J."/>
            <person name="Blankenship R."/>
            <person name="Zhao T."/>
            <person name="Touchman J."/>
            <person name="Sattley M."/>
        </authorList>
    </citation>
    <scope>NUCLEOTIDE SEQUENCE [LARGE SCALE GENOMIC DNA]</scope>
    <source>
        <strain evidence="2 3">ANT.BR</strain>
    </source>
</reference>
<evidence type="ECO:0000313" key="3">
    <source>
        <dbReference type="Proteomes" id="UP000185911"/>
    </source>
</evidence>
<evidence type="ECO:0000259" key="1">
    <source>
        <dbReference type="Pfam" id="PF14216"/>
    </source>
</evidence>
<keyword evidence="3" id="KW-1185">Reference proteome</keyword>
<organism evidence="2 3">
    <name type="scientific">Rhodoferax antarcticus ANT.BR</name>
    <dbReference type="NCBI Taxonomy" id="1111071"/>
    <lineage>
        <taxon>Bacteria</taxon>
        <taxon>Pseudomonadati</taxon>
        <taxon>Pseudomonadota</taxon>
        <taxon>Betaproteobacteria</taxon>
        <taxon>Burkholderiales</taxon>
        <taxon>Comamonadaceae</taxon>
        <taxon>Rhodoferax</taxon>
    </lineage>
</organism>
<feature type="domain" description="DUF4326" evidence="1">
    <location>
        <begin position="31"/>
        <end position="115"/>
    </location>
</feature>
<dbReference type="EMBL" id="MSYM01000020">
    <property type="protein sequence ID" value="OLP04448.1"/>
    <property type="molecule type" value="Genomic_DNA"/>
</dbReference>
<proteinExistence type="predicted"/>
<dbReference type="Pfam" id="PF14216">
    <property type="entry name" value="DUF4326"/>
    <property type="match status" value="1"/>
</dbReference>
<dbReference type="AlphaFoldDB" id="A0A1Q8Y8W9"/>
<dbReference type="Proteomes" id="UP000185911">
    <property type="component" value="Unassembled WGS sequence"/>
</dbReference>
<accession>A0A1Q8Y8W9</accession>
<gene>
    <name evidence="2" type="ORF">BLL52_4277</name>
</gene>
<comment type="caution">
    <text evidence="2">The sequence shown here is derived from an EMBL/GenBank/DDBJ whole genome shotgun (WGS) entry which is preliminary data.</text>
</comment>
<dbReference type="RefSeq" id="WP_075588303.1">
    <property type="nucleotide sequence ID" value="NZ_MSYM01000020.1"/>
</dbReference>
<evidence type="ECO:0000313" key="2">
    <source>
        <dbReference type="EMBL" id="OLP04448.1"/>
    </source>
</evidence>
<dbReference type="InterPro" id="IPR025475">
    <property type="entry name" value="DUF4326"/>
</dbReference>